<dbReference type="Gene3D" id="3.40.50.300">
    <property type="entry name" value="P-loop containing nucleotide triphosphate hydrolases"/>
    <property type="match status" value="1"/>
</dbReference>
<dbReference type="EMBL" id="JARKIE010000098">
    <property type="protein sequence ID" value="KAJ7686192.1"/>
    <property type="molecule type" value="Genomic_DNA"/>
</dbReference>
<reference evidence="1" key="1">
    <citation type="submission" date="2023-03" db="EMBL/GenBank/DDBJ databases">
        <title>Massive genome expansion in bonnet fungi (Mycena s.s.) driven by repeated elements and novel gene families across ecological guilds.</title>
        <authorList>
            <consortium name="Lawrence Berkeley National Laboratory"/>
            <person name="Harder C.B."/>
            <person name="Miyauchi S."/>
            <person name="Viragh M."/>
            <person name="Kuo A."/>
            <person name="Thoen E."/>
            <person name="Andreopoulos B."/>
            <person name="Lu D."/>
            <person name="Skrede I."/>
            <person name="Drula E."/>
            <person name="Henrissat B."/>
            <person name="Morin E."/>
            <person name="Kohler A."/>
            <person name="Barry K."/>
            <person name="LaButti K."/>
            <person name="Morin E."/>
            <person name="Salamov A."/>
            <person name="Lipzen A."/>
            <person name="Mereny Z."/>
            <person name="Hegedus B."/>
            <person name="Baldrian P."/>
            <person name="Stursova M."/>
            <person name="Weitz H."/>
            <person name="Taylor A."/>
            <person name="Grigoriev I.V."/>
            <person name="Nagy L.G."/>
            <person name="Martin F."/>
            <person name="Kauserud H."/>
        </authorList>
    </citation>
    <scope>NUCLEOTIDE SEQUENCE</scope>
    <source>
        <strain evidence="1">CBHHK067</strain>
    </source>
</reference>
<dbReference type="InterPro" id="IPR059179">
    <property type="entry name" value="MLKL-like_MCAfunc"/>
</dbReference>
<protein>
    <recommendedName>
        <fullName evidence="3">NACHT domain-containing protein</fullName>
    </recommendedName>
</protein>
<dbReference type="Proteomes" id="UP001221757">
    <property type="component" value="Unassembled WGS sequence"/>
</dbReference>
<name>A0AAD7GDT5_MYCRO</name>
<dbReference type="SUPFAM" id="SSF52540">
    <property type="entry name" value="P-loop containing nucleoside triphosphate hydrolases"/>
    <property type="match status" value="1"/>
</dbReference>
<evidence type="ECO:0008006" key="3">
    <source>
        <dbReference type="Google" id="ProtNLM"/>
    </source>
</evidence>
<dbReference type="AlphaFoldDB" id="A0AAD7GDT5"/>
<evidence type="ECO:0000313" key="1">
    <source>
        <dbReference type="EMBL" id="KAJ7686192.1"/>
    </source>
</evidence>
<sequence length="585" mass="64932">MVERINDIVLAIINICGEAGTELSSAMVRNISDLTETLQKLNECNAALQHAMDVFTIQSELNTAANLARMKISNAQNHDEIVKYFTTRGERASLDRSSFASSSSSLSILLPASPQIFRGREVELKHLLSHLLSPDASRSAIIGPGGIGKSSLALVSLHHPDIVAIFGENRFFIPLDSASSPTDLLFLIAAYFGLEQKGQVDKAIIRFLSAIHGPSVLVLDNFESPWEAQTTRSKVEDILSQLTGIPRLHIITRWSRPFLPPLERLNDVAARETFLDIVDELKDEESHVDMLLKLTDNVPLAVTLLAHLTAYEGAESLLDRWSLHGGTSLLSEGVDKRTNLDKSISISLSSPRMMALPNARQLLSLLSLLPDGILETALVEMSLPFDDVQKCRITLIRTSLAYIGGDRRIKILAPIREYMRATYPIPPHIFRPLKNHIYSLVRLSRNFEFLPSPGVVHILSNNLGNIHTVIMRALDSHGSPSELKETVSCIMELAKFSYFTNFASWSYQLADGLLETVKNLADTQLLGQYMLTEAQIHFLESSHETFSIDALQCFEAIGDLVSQDLRVPVDLLCSPRPGTKSFRYL</sequence>
<organism evidence="1 2">
    <name type="scientific">Mycena rosella</name>
    <name type="common">Pink bonnet</name>
    <name type="synonym">Agaricus rosellus</name>
    <dbReference type="NCBI Taxonomy" id="1033263"/>
    <lineage>
        <taxon>Eukaryota</taxon>
        <taxon>Fungi</taxon>
        <taxon>Dikarya</taxon>
        <taxon>Basidiomycota</taxon>
        <taxon>Agaricomycotina</taxon>
        <taxon>Agaricomycetes</taxon>
        <taxon>Agaricomycetidae</taxon>
        <taxon>Agaricales</taxon>
        <taxon>Marasmiineae</taxon>
        <taxon>Mycenaceae</taxon>
        <taxon>Mycena</taxon>
    </lineage>
</organism>
<comment type="caution">
    <text evidence="1">The sequence shown here is derived from an EMBL/GenBank/DDBJ whole genome shotgun (WGS) entry which is preliminary data.</text>
</comment>
<proteinExistence type="predicted"/>
<dbReference type="CDD" id="cd21037">
    <property type="entry name" value="MLKL_NTD"/>
    <property type="match status" value="1"/>
</dbReference>
<keyword evidence="2" id="KW-1185">Reference proteome</keyword>
<accession>A0AAD7GDT5</accession>
<dbReference type="InterPro" id="IPR027417">
    <property type="entry name" value="P-loop_NTPase"/>
</dbReference>
<evidence type="ECO:0000313" key="2">
    <source>
        <dbReference type="Proteomes" id="UP001221757"/>
    </source>
</evidence>
<gene>
    <name evidence="1" type="ORF">B0H17DRAFT_719947</name>
</gene>